<evidence type="ECO:0000313" key="9">
    <source>
        <dbReference type="Proteomes" id="UP000287701"/>
    </source>
</evidence>
<dbReference type="GO" id="GO:0030091">
    <property type="term" value="P:protein repair"/>
    <property type="evidence" value="ECO:0007669"/>
    <property type="project" value="UniProtKB-UniRule"/>
</dbReference>
<reference evidence="8 9" key="1">
    <citation type="submission" date="2019-01" db="EMBL/GenBank/DDBJ databases">
        <title>Whole Genome of Ornithobacterium rhinotracheale FARPER-174b.</title>
        <authorList>
            <person name="Tataje-Lavanda L.A."/>
            <person name="Montalvan A."/>
            <person name="Montesinos R."/>
            <person name="Zimic M."/>
            <person name="Fernandez-Sanchez M."/>
            <person name="Fernandez-Diaz M."/>
        </authorList>
    </citation>
    <scope>NUCLEOTIDE SEQUENCE [LARGE SCALE GENOMIC DNA]</scope>
    <source>
        <strain evidence="8 9">FARPER-174b</strain>
    </source>
</reference>
<comment type="subcellular location">
    <subcellularLocation>
        <location evidence="1 7">Cytoplasm</location>
    </subcellularLocation>
</comment>
<dbReference type="PANTHER" id="PTHR11579:SF0">
    <property type="entry name" value="PROTEIN-L-ISOASPARTATE(D-ASPARTATE) O-METHYLTRANSFERASE"/>
    <property type="match status" value="1"/>
</dbReference>
<gene>
    <name evidence="7" type="primary">pcm</name>
    <name evidence="8" type="ORF">EQP59_08165</name>
</gene>
<name>A0A410JT20_ORNRH</name>
<dbReference type="RefSeq" id="WP_128501748.1">
    <property type="nucleotide sequence ID" value="NZ_CP035107.1"/>
</dbReference>
<dbReference type="Gene3D" id="3.40.50.150">
    <property type="entry name" value="Vaccinia Virus protein VP39"/>
    <property type="match status" value="1"/>
</dbReference>
<dbReference type="GO" id="GO:0004719">
    <property type="term" value="F:protein-L-isoaspartate (D-aspartate) O-methyltransferase activity"/>
    <property type="evidence" value="ECO:0007669"/>
    <property type="project" value="UniProtKB-UniRule"/>
</dbReference>
<dbReference type="HAMAP" id="MF_00090">
    <property type="entry name" value="PIMT"/>
    <property type="match status" value="1"/>
</dbReference>
<keyword evidence="3 7" id="KW-0963">Cytoplasm</keyword>
<keyword evidence="6 7" id="KW-0949">S-adenosyl-L-methionine</keyword>
<evidence type="ECO:0000256" key="6">
    <source>
        <dbReference type="ARBA" id="ARBA00022691"/>
    </source>
</evidence>
<dbReference type="PANTHER" id="PTHR11579">
    <property type="entry name" value="PROTEIN-L-ISOASPARTATE O-METHYLTRANSFERASE"/>
    <property type="match status" value="1"/>
</dbReference>
<dbReference type="EMBL" id="CP035107">
    <property type="protein sequence ID" value="QAR31313.1"/>
    <property type="molecule type" value="Genomic_DNA"/>
</dbReference>
<organism evidence="8 9">
    <name type="scientific">Ornithobacterium rhinotracheale</name>
    <dbReference type="NCBI Taxonomy" id="28251"/>
    <lineage>
        <taxon>Bacteria</taxon>
        <taxon>Pseudomonadati</taxon>
        <taxon>Bacteroidota</taxon>
        <taxon>Flavobacteriia</taxon>
        <taxon>Flavobacteriales</taxon>
        <taxon>Weeksellaceae</taxon>
        <taxon>Ornithobacterium</taxon>
    </lineage>
</organism>
<dbReference type="FunFam" id="3.40.50.150:FF:000010">
    <property type="entry name" value="Protein-L-isoaspartate O-methyltransferase"/>
    <property type="match status" value="1"/>
</dbReference>
<dbReference type="SUPFAM" id="SSF53335">
    <property type="entry name" value="S-adenosyl-L-methionine-dependent methyltransferases"/>
    <property type="match status" value="1"/>
</dbReference>
<dbReference type="InterPro" id="IPR029063">
    <property type="entry name" value="SAM-dependent_MTases_sf"/>
</dbReference>
<comment type="similarity">
    <text evidence="2 7">Belongs to the methyltransferase superfamily. L-isoaspartyl/D-aspartyl protein methyltransferase family.</text>
</comment>
<accession>A0A410JT20</accession>
<feature type="active site" evidence="7">
    <location>
        <position position="64"/>
    </location>
</feature>
<protein>
    <recommendedName>
        <fullName evidence="7">Protein-L-isoaspartate O-methyltransferase</fullName>
        <ecNumber evidence="7">2.1.1.77</ecNumber>
    </recommendedName>
    <alternativeName>
        <fullName evidence="7">L-isoaspartyl protein carboxyl methyltransferase</fullName>
    </alternativeName>
    <alternativeName>
        <fullName evidence="7">Protein L-isoaspartyl methyltransferase</fullName>
    </alternativeName>
    <alternativeName>
        <fullName evidence="7">Protein-beta-aspartate methyltransferase</fullName>
        <shortName evidence="7">PIMT</shortName>
    </alternativeName>
</protein>
<sequence length="216" mass="24255">MEETFKHKGLRKKLIDLLRAKGINDELVLNAMNKVPRHLFIDSAFESHAYEDKAFPIAAGQTISHPFTVAFQSSLLQIQPGDKILEVGTGSGYQTSILVAMGAEVYTIERQKTLVDFSKNILNKIGFTPKYQTFGDGYKGMPTFAPFDKIIVTAGAPILPKKLLRQLKIGGMAVIPIGEKEQKMYTFLRVSDKKFEQMSFGDYRFVPMLEKKDIAD</sequence>
<dbReference type="Pfam" id="PF01135">
    <property type="entry name" value="PCMT"/>
    <property type="match status" value="1"/>
</dbReference>
<evidence type="ECO:0000313" key="8">
    <source>
        <dbReference type="EMBL" id="QAR31313.1"/>
    </source>
</evidence>
<evidence type="ECO:0000256" key="7">
    <source>
        <dbReference type="HAMAP-Rule" id="MF_00090"/>
    </source>
</evidence>
<keyword evidence="4 7" id="KW-0489">Methyltransferase</keyword>
<dbReference type="GO" id="GO:0005737">
    <property type="term" value="C:cytoplasm"/>
    <property type="evidence" value="ECO:0007669"/>
    <property type="project" value="UniProtKB-SubCell"/>
</dbReference>
<dbReference type="AlphaFoldDB" id="A0A410JT20"/>
<keyword evidence="5 7" id="KW-0808">Transferase</keyword>
<dbReference type="Proteomes" id="UP000287701">
    <property type="component" value="Chromosome"/>
</dbReference>
<dbReference type="InterPro" id="IPR000682">
    <property type="entry name" value="PCMT"/>
</dbReference>
<evidence type="ECO:0000256" key="5">
    <source>
        <dbReference type="ARBA" id="ARBA00022679"/>
    </source>
</evidence>
<evidence type="ECO:0000256" key="3">
    <source>
        <dbReference type="ARBA" id="ARBA00022490"/>
    </source>
</evidence>
<evidence type="ECO:0000256" key="1">
    <source>
        <dbReference type="ARBA" id="ARBA00004496"/>
    </source>
</evidence>
<dbReference type="EC" id="2.1.1.77" evidence="7"/>
<evidence type="ECO:0000256" key="2">
    <source>
        <dbReference type="ARBA" id="ARBA00005369"/>
    </source>
</evidence>
<dbReference type="NCBIfam" id="NF001453">
    <property type="entry name" value="PRK00312.1"/>
    <property type="match status" value="1"/>
</dbReference>
<comment type="function">
    <text evidence="7">Catalyzes the methyl esterification of L-isoaspartyl residues in peptides and proteins that result from spontaneous decomposition of normal L-aspartyl and L-asparaginyl residues. It plays a role in the repair and/or degradation of damaged proteins.</text>
</comment>
<dbReference type="OrthoDB" id="9810066at2"/>
<proteinExistence type="inferred from homology"/>
<dbReference type="GO" id="GO:0032259">
    <property type="term" value="P:methylation"/>
    <property type="evidence" value="ECO:0007669"/>
    <property type="project" value="UniProtKB-KW"/>
</dbReference>
<comment type="catalytic activity">
    <reaction evidence="7">
        <text>[protein]-L-isoaspartate + S-adenosyl-L-methionine = [protein]-L-isoaspartate alpha-methyl ester + S-adenosyl-L-homocysteine</text>
        <dbReference type="Rhea" id="RHEA:12705"/>
        <dbReference type="Rhea" id="RHEA-COMP:12143"/>
        <dbReference type="Rhea" id="RHEA-COMP:12144"/>
        <dbReference type="ChEBI" id="CHEBI:57856"/>
        <dbReference type="ChEBI" id="CHEBI:59789"/>
        <dbReference type="ChEBI" id="CHEBI:90596"/>
        <dbReference type="ChEBI" id="CHEBI:90598"/>
        <dbReference type="EC" id="2.1.1.77"/>
    </reaction>
</comment>
<evidence type="ECO:0000256" key="4">
    <source>
        <dbReference type="ARBA" id="ARBA00022603"/>
    </source>
</evidence>
<dbReference type="NCBIfam" id="TIGR00080">
    <property type="entry name" value="pimt"/>
    <property type="match status" value="1"/>
</dbReference>